<dbReference type="Gene3D" id="3.60.21.10">
    <property type="match status" value="1"/>
</dbReference>
<dbReference type="InterPro" id="IPR050884">
    <property type="entry name" value="CNP_phosphodiesterase-III"/>
</dbReference>
<dbReference type="PANTHER" id="PTHR42988:SF2">
    <property type="entry name" value="CYCLIC NUCLEOTIDE PHOSPHODIESTERASE CBUA0032-RELATED"/>
    <property type="match status" value="1"/>
</dbReference>
<dbReference type="EMBL" id="JAAIKC010000005">
    <property type="protein sequence ID" value="NEW07383.1"/>
    <property type="molecule type" value="Genomic_DNA"/>
</dbReference>
<dbReference type="SUPFAM" id="SSF56300">
    <property type="entry name" value="Metallo-dependent phosphatases"/>
    <property type="match status" value="1"/>
</dbReference>
<dbReference type="GO" id="GO:0016787">
    <property type="term" value="F:hydrolase activity"/>
    <property type="evidence" value="ECO:0007669"/>
    <property type="project" value="UniProtKB-KW"/>
</dbReference>
<evidence type="ECO:0000256" key="1">
    <source>
        <dbReference type="ARBA" id="ARBA00022723"/>
    </source>
</evidence>
<organism evidence="6">
    <name type="scientific">Paenibacillus sp. SYP-B3998</name>
    <dbReference type="NCBI Taxonomy" id="2678564"/>
    <lineage>
        <taxon>Bacteria</taxon>
        <taxon>Bacillati</taxon>
        <taxon>Bacillota</taxon>
        <taxon>Bacilli</taxon>
        <taxon>Bacillales</taxon>
        <taxon>Paenibacillaceae</taxon>
        <taxon>Paenibacillus</taxon>
    </lineage>
</organism>
<evidence type="ECO:0000259" key="5">
    <source>
        <dbReference type="Pfam" id="PF00149"/>
    </source>
</evidence>
<evidence type="ECO:0000313" key="6">
    <source>
        <dbReference type="EMBL" id="NEW07383.1"/>
    </source>
</evidence>
<evidence type="ECO:0000256" key="3">
    <source>
        <dbReference type="ARBA" id="ARBA00023004"/>
    </source>
</evidence>
<dbReference type="Gene3D" id="3.30.750.180">
    <property type="entry name" value="GpdQ, beta-strand dimerisation domain"/>
    <property type="match status" value="1"/>
</dbReference>
<sequence length="286" mass="32267">MKIALIGDLHYPSVVINRPEVLKARDAFFEHLLTAFLQTEADFHISIGDLTNVGELSEFAYVFNKVQSCGERVRFIHVMGNHDTYTNAKAEVLAATGQEPYGLIEADEANLILLDTARETVTDWSGFMEDEQLAWLENAVRQHPDKPLLVFAHHPIYGTTARSQETMMSLHESVDLRSILNQHNGTGLYFNGHNHINSIVEEAGWYYVQTAAPLDMPAFRLITIQNGQVDVELVQLEDEKVKEWADIVSRHMPFYEPYAPAAGDEFSLSLSVRTKQGYSIVDEASR</sequence>
<dbReference type="RefSeq" id="WP_163948248.1">
    <property type="nucleotide sequence ID" value="NZ_JAAIKC010000005.1"/>
</dbReference>
<dbReference type="PANTHER" id="PTHR42988">
    <property type="entry name" value="PHOSPHOHYDROLASE"/>
    <property type="match status" value="1"/>
</dbReference>
<dbReference type="InterPro" id="IPR004843">
    <property type="entry name" value="Calcineurin-like_PHP"/>
</dbReference>
<name>A0A6G3ZYU5_9BACL</name>
<keyword evidence="1" id="KW-0479">Metal-binding</keyword>
<dbReference type="AlphaFoldDB" id="A0A6G3ZYU5"/>
<accession>A0A6G3ZYU5</accession>
<reference evidence="6" key="1">
    <citation type="submission" date="2020-02" db="EMBL/GenBank/DDBJ databases">
        <authorList>
            <person name="Shen X.-R."/>
            <person name="Zhang Y.-X."/>
        </authorList>
    </citation>
    <scope>NUCLEOTIDE SEQUENCE</scope>
    <source>
        <strain evidence="6">SYP-B3998</strain>
    </source>
</reference>
<keyword evidence="2" id="KW-0378">Hydrolase</keyword>
<comment type="caution">
    <text evidence="6">The sequence shown here is derived from an EMBL/GenBank/DDBJ whole genome shotgun (WGS) entry which is preliminary data.</text>
</comment>
<comment type="similarity">
    <text evidence="4">Belongs to the cyclic nucleotide phosphodiesterase class-III family.</text>
</comment>
<protein>
    <submittedName>
        <fullName evidence="6">Metallophosphoesterase</fullName>
    </submittedName>
</protein>
<dbReference type="GO" id="GO:0046872">
    <property type="term" value="F:metal ion binding"/>
    <property type="evidence" value="ECO:0007669"/>
    <property type="project" value="UniProtKB-KW"/>
</dbReference>
<keyword evidence="3" id="KW-0408">Iron</keyword>
<dbReference type="InterPro" id="IPR029052">
    <property type="entry name" value="Metallo-depent_PP-like"/>
</dbReference>
<proteinExistence type="inferred from homology"/>
<evidence type="ECO:0000256" key="4">
    <source>
        <dbReference type="ARBA" id="ARBA00025742"/>
    </source>
</evidence>
<dbReference type="InterPro" id="IPR042281">
    <property type="entry name" value="GpdQ_beta-strand"/>
</dbReference>
<feature type="domain" description="Calcineurin-like phosphoesterase" evidence="5">
    <location>
        <begin position="1"/>
        <end position="196"/>
    </location>
</feature>
<evidence type="ECO:0000256" key="2">
    <source>
        <dbReference type="ARBA" id="ARBA00022801"/>
    </source>
</evidence>
<gene>
    <name evidence="6" type="ORF">GK047_15370</name>
</gene>
<dbReference type="Pfam" id="PF00149">
    <property type="entry name" value="Metallophos"/>
    <property type="match status" value="1"/>
</dbReference>